<name>A0ABN0TC77_9GAMM</name>
<dbReference type="SUPFAM" id="SSF46689">
    <property type="entry name" value="Homeodomain-like"/>
    <property type="match status" value="1"/>
</dbReference>
<dbReference type="InterPro" id="IPR036271">
    <property type="entry name" value="Tet_transcr_reg_TetR-rel_C_sf"/>
</dbReference>
<dbReference type="Pfam" id="PF00440">
    <property type="entry name" value="TetR_N"/>
    <property type="match status" value="1"/>
</dbReference>
<evidence type="ECO:0000256" key="4">
    <source>
        <dbReference type="PROSITE-ProRule" id="PRU00335"/>
    </source>
</evidence>
<dbReference type="PANTHER" id="PTHR47506">
    <property type="entry name" value="TRANSCRIPTIONAL REGULATORY PROTEIN"/>
    <property type="match status" value="1"/>
</dbReference>
<dbReference type="RefSeq" id="WP_286304800.1">
    <property type="nucleotide sequence ID" value="NZ_AP027741.1"/>
</dbReference>
<dbReference type="Pfam" id="PF16925">
    <property type="entry name" value="TetR_C_13"/>
    <property type="match status" value="1"/>
</dbReference>
<evidence type="ECO:0000313" key="6">
    <source>
        <dbReference type="EMBL" id="GAA0218094.1"/>
    </source>
</evidence>
<evidence type="ECO:0000313" key="7">
    <source>
        <dbReference type="Proteomes" id="UP001501476"/>
    </source>
</evidence>
<protein>
    <submittedName>
        <fullName evidence="6">TetR/AcrR family transcriptional regulator</fullName>
    </submittedName>
</protein>
<accession>A0ABN0TC77</accession>
<dbReference type="InterPro" id="IPR011075">
    <property type="entry name" value="TetR_C"/>
</dbReference>
<evidence type="ECO:0000256" key="3">
    <source>
        <dbReference type="ARBA" id="ARBA00023163"/>
    </source>
</evidence>
<gene>
    <name evidence="6" type="ORF">GCM10008964_07020</name>
</gene>
<keyword evidence="7" id="KW-1185">Reference proteome</keyword>
<sequence>MTLQKHIKKEQILNHGIQLLMKHGYHGTGIKLILDTVKVPKGSFYSYFDSKENFTSEAITHYIAPFISRLQGFLDNPELNGHQAIKAYFDSLITDLEHSDFSGGCLLGDMMGEISTSSELCRQTLLAAITNYCQLISQGLSDGQALGIIRDDLPADDMATLLFDQWQGALLHMKVEKSTAPLSRCLSQLLDDYFLQR</sequence>
<organism evidence="6 7">
    <name type="scientific">Methylophaga marina</name>
    <dbReference type="NCBI Taxonomy" id="45495"/>
    <lineage>
        <taxon>Bacteria</taxon>
        <taxon>Pseudomonadati</taxon>
        <taxon>Pseudomonadota</taxon>
        <taxon>Gammaproteobacteria</taxon>
        <taxon>Thiotrichales</taxon>
        <taxon>Piscirickettsiaceae</taxon>
        <taxon>Methylophaga</taxon>
    </lineage>
</organism>
<dbReference type="InterPro" id="IPR001647">
    <property type="entry name" value="HTH_TetR"/>
</dbReference>
<dbReference type="PANTHER" id="PTHR47506:SF6">
    <property type="entry name" value="HTH-TYPE TRANSCRIPTIONAL REPRESSOR NEMR"/>
    <property type="match status" value="1"/>
</dbReference>
<keyword evidence="1" id="KW-0805">Transcription regulation</keyword>
<keyword evidence="2 4" id="KW-0238">DNA-binding</keyword>
<dbReference type="SUPFAM" id="SSF48498">
    <property type="entry name" value="Tetracyclin repressor-like, C-terminal domain"/>
    <property type="match status" value="1"/>
</dbReference>
<comment type="caution">
    <text evidence="6">The sequence shown here is derived from an EMBL/GenBank/DDBJ whole genome shotgun (WGS) entry which is preliminary data.</text>
</comment>
<dbReference type="PROSITE" id="PS50977">
    <property type="entry name" value="HTH_TETR_2"/>
    <property type="match status" value="1"/>
</dbReference>
<dbReference type="Gene3D" id="1.10.357.10">
    <property type="entry name" value="Tetracycline Repressor, domain 2"/>
    <property type="match status" value="1"/>
</dbReference>
<evidence type="ECO:0000256" key="1">
    <source>
        <dbReference type="ARBA" id="ARBA00023015"/>
    </source>
</evidence>
<feature type="domain" description="HTH tetR-type" evidence="5">
    <location>
        <begin position="6"/>
        <end position="66"/>
    </location>
</feature>
<dbReference type="Proteomes" id="UP001501476">
    <property type="component" value="Unassembled WGS sequence"/>
</dbReference>
<keyword evidence="3" id="KW-0804">Transcription</keyword>
<evidence type="ECO:0000259" key="5">
    <source>
        <dbReference type="PROSITE" id="PS50977"/>
    </source>
</evidence>
<feature type="DNA-binding region" description="H-T-H motif" evidence="4">
    <location>
        <begin position="29"/>
        <end position="48"/>
    </location>
</feature>
<reference evidence="6 7" key="1">
    <citation type="journal article" date="2019" name="Int. J. Syst. Evol. Microbiol.">
        <title>The Global Catalogue of Microorganisms (GCM) 10K type strain sequencing project: providing services to taxonomists for standard genome sequencing and annotation.</title>
        <authorList>
            <consortium name="The Broad Institute Genomics Platform"/>
            <consortium name="The Broad Institute Genome Sequencing Center for Infectious Disease"/>
            <person name="Wu L."/>
            <person name="Ma J."/>
        </authorList>
    </citation>
    <scope>NUCLEOTIDE SEQUENCE [LARGE SCALE GENOMIC DNA]</scope>
    <source>
        <strain evidence="6 7">JCM 6886</strain>
    </source>
</reference>
<evidence type="ECO:0000256" key="2">
    <source>
        <dbReference type="ARBA" id="ARBA00023125"/>
    </source>
</evidence>
<dbReference type="EMBL" id="BAAADG010000003">
    <property type="protein sequence ID" value="GAA0218094.1"/>
    <property type="molecule type" value="Genomic_DNA"/>
</dbReference>
<dbReference type="InterPro" id="IPR009057">
    <property type="entry name" value="Homeodomain-like_sf"/>
</dbReference>
<proteinExistence type="predicted"/>